<dbReference type="PANTHER" id="PTHR19842:SF0">
    <property type="entry name" value="TARGET OF RAPAMYCIN COMPLEX SUBUNIT LST8"/>
    <property type="match status" value="1"/>
</dbReference>
<dbReference type="PANTHER" id="PTHR19842">
    <property type="entry name" value="G BETA-LIKE PROTEIN GBL"/>
    <property type="match status" value="1"/>
</dbReference>
<evidence type="ECO:0000256" key="5">
    <source>
        <dbReference type="ARBA" id="ARBA00022737"/>
    </source>
</evidence>
<dbReference type="GO" id="GO:0032535">
    <property type="term" value="P:regulation of cellular component size"/>
    <property type="evidence" value="ECO:0007669"/>
    <property type="project" value="UniProtKB-ARBA"/>
</dbReference>
<dbReference type="OrthoDB" id="400at2759"/>
<dbReference type="Pfam" id="PF00400">
    <property type="entry name" value="WD40"/>
    <property type="match status" value="6"/>
</dbReference>
<evidence type="ECO:0000256" key="7">
    <source>
        <dbReference type="RuleBase" id="RU369068"/>
    </source>
</evidence>
<dbReference type="GO" id="GO:0005737">
    <property type="term" value="C:cytoplasm"/>
    <property type="evidence" value="ECO:0007669"/>
    <property type="project" value="UniProtKB-SubCell"/>
</dbReference>
<proteinExistence type="inferred from homology"/>
<dbReference type="GO" id="GO:0038203">
    <property type="term" value="P:TORC2 signaling"/>
    <property type="evidence" value="ECO:0007669"/>
    <property type="project" value="UniProtKB-ARBA"/>
</dbReference>
<dbReference type="PRINTS" id="PR00320">
    <property type="entry name" value="GPROTEINBRPT"/>
</dbReference>
<dbReference type="GO" id="GO:0031932">
    <property type="term" value="C:TORC2 complex"/>
    <property type="evidence" value="ECO:0007669"/>
    <property type="project" value="UniProtKB-UniRule"/>
</dbReference>
<dbReference type="InterPro" id="IPR037588">
    <property type="entry name" value="MLST8"/>
</dbReference>
<reference evidence="8 9" key="1">
    <citation type="submission" date="2019-07" db="EMBL/GenBank/DDBJ databases">
        <title>Draft genome assembly of a fouling barnacle, Amphibalanus amphitrite (Darwin, 1854): The first reference genome for Thecostraca.</title>
        <authorList>
            <person name="Kim W."/>
        </authorList>
    </citation>
    <scope>NUCLEOTIDE SEQUENCE [LARGE SCALE GENOMIC DNA]</scope>
    <source>
        <strain evidence="8">SNU_AA5</strain>
        <tissue evidence="8">Soma without cirri and trophi</tissue>
    </source>
</reference>
<evidence type="ECO:0000256" key="6">
    <source>
        <dbReference type="PROSITE-ProRule" id="PRU00221"/>
    </source>
</evidence>
<evidence type="ECO:0000256" key="2">
    <source>
        <dbReference type="ARBA" id="ARBA00009890"/>
    </source>
</evidence>
<dbReference type="GO" id="GO:0031931">
    <property type="term" value="C:TORC1 complex"/>
    <property type="evidence" value="ECO:0007669"/>
    <property type="project" value="UniProtKB-UniRule"/>
</dbReference>
<keyword evidence="3 7" id="KW-0963">Cytoplasm</keyword>
<dbReference type="InterPro" id="IPR015943">
    <property type="entry name" value="WD40/YVTN_repeat-like_dom_sf"/>
</dbReference>
<evidence type="ECO:0000256" key="4">
    <source>
        <dbReference type="ARBA" id="ARBA00022574"/>
    </source>
</evidence>
<feature type="repeat" description="WD" evidence="6">
    <location>
        <begin position="286"/>
        <end position="316"/>
    </location>
</feature>
<dbReference type="SUPFAM" id="SSF50998">
    <property type="entry name" value="Quinoprotein alcohol dehydrogenase-like"/>
    <property type="match status" value="1"/>
</dbReference>
<dbReference type="InterPro" id="IPR019775">
    <property type="entry name" value="WD40_repeat_CS"/>
</dbReference>
<evidence type="ECO:0000256" key="3">
    <source>
        <dbReference type="ARBA" id="ARBA00022490"/>
    </source>
</evidence>
<feature type="repeat" description="WD" evidence="6">
    <location>
        <begin position="228"/>
        <end position="269"/>
    </location>
</feature>
<name>A0A6A4X4J2_AMPAM</name>
<organism evidence="8 9">
    <name type="scientific">Amphibalanus amphitrite</name>
    <name type="common">Striped barnacle</name>
    <name type="synonym">Balanus amphitrite</name>
    <dbReference type="NCBI Taxonomy" id="1232801"/>
    <lineage>
        <taxon>Eukaryota</taxon>
        <taxon>Metazoa</taxon>
        <taxon>Ecdysozoa</taxon>
        <taxon>Arthropoda</taxon>
        <taxon>Crustacea</taxon>
        <taxon>Multicrustacea</taxon>
        <taxon>Cirripedia</taxon>
        <taxon>Thoracica</taxon>
        <taxon>Thoracicalcarea</taxon>
        <taxon>Balanomorpha</taxon>
        <taxon>Balanoidea</taxon>
        <taxon>Balanidae</taxon>
        <taxon>Amphibalaninae</taxon>
        <taxon>Amphibalanus</taxon>
    </lineage>
</organism>
<evidence type="ECO:0000313" key="8">
    <source>
        <dbReference type="EMBL" id="KAF0313213.1"/>
    </source>
</evidence>
<dbReference type="InterPro" id="IPR020472">
    <property type="entry name" value="WD40_PAC1"/>
</dbReference>
<feature type="repeat" description="WD" evidence="6">
    <location>
        <begin position="92"/>
        <end position="128"/>
    </location>
</feature>
<dbReference type="PROSITE" id="PS50082">
    <property type="entry name" value="WD_REPEATS_2"/>
    <property type="match status" value="3"/>
</dbReference>
<dbReference type="PROSITE" id="PS00678">
    <property type="entry name" value="WD_REPEATS_1"/>
    <property type="match status" value="2"/>
</dbReference>
<sequence>MLDGRQLAATMSVCSDGVSSSDAILLATAGYDHTIKFWEPHTGVCKRTCQHQDSQVNALTFQPDRTLLAAAGYQHVRMYDVNSTDMSPIINFEGVSKNVVGVGFLRDGRCMFTASEDRSAKIWDVKTGGLHCQRVFQVDQPMTCIVLHPNQVELFIGDQAGTIHQWDLRSDQHDKLIPEPDAAFQHIDIDSSGRQMAAINSRGSCYIWSLSDGATDQAPVQITPKRRLEAHTRYGLKCRFSADGQLLCTTSADHTAKIWSTKDYSLVKTLEWRNKDETQRWVWDCAFSSDSKYLFTASSDEQARLWNLETGSVVRTYKGHTKALTCLAFSDHD</sequence>
<dbReference type="InterPro" id="IPR001680">
    <property type="entry name" value="WD40_rpt"/>
</dbReference>
<dbReference type="EMBL" id="VIIS01000104">
    <property type="protein sequence ID" value="KAF0313213.1"/>
    <property type="molecule type" value="Genomic_DNA"/>
</dbReference>
<protein>
    <recommendedName>
        <fullName evidence="7">Target of rapamycin complex subunit lst8</fullName>
        <shortName evidence="7">TORC subunit lst8</shortName>
    </recommendedName>
</protein>
<dbReference type="Gene3D" id="2.130.10.10">
    <property type="entry name" value="YVTN repeat-like/Quinoprotein amine dehydrogenase"/>
    <property type="match status" value="1"/>
</dbReference>
<dbReference type="GO" id="GO:0051897">
    <property type="term" value="P:positive regulation of phosphatidylinositol 3-kinase/protein kinase B signal transduction"/>
    <property type="evidence" value="ECO:0007669"/>
    <property type="project" value="UniProtKB-ARBA"/>
</dbReference>
<comment type="caution">
    <text evidence="8">The sequence shown here is derived from an EMBL/GenBank/DDBJ whole genome shotgun (WGS) entry which is preliminary data.</text>
</comment>
<evidence type="ECO:0000313" key="9">
    <source>
        <dbReference type="Proteomes" id="UP000440578"/>
    </source>
</evidence>
<dbReference type="GO" id="GO:0032956">
    <property type="term" value="P:regulation of actin cytoskeleton organization"/>
    <property type="evidence" value="ECO:0007669"/>
    <property type="project" value="TreeGrafter"/>
</dbReference>
<dbReference type="SMART" id="SM00320">
    <property type="entry name" value="WD40"/>
    <property type="match status" value="7"/>
</dbReference>
<comment type="subunit">
    <text evidence="7">Part of TORC1 complex. Part of the TORC2 complex.</text>
</comment>
<dbReference type="Proteomes" id="UP000440578">
    <property type="component" value="Unassembled WGS sequence"/>
</dbReference>
<dbReference type="AlphaFoldDB" id="A0A6A4X4J2"/>
<comment type="subcellular location">
    <subcellularLocation>
        <location evidence="1 7">Cytoplasm</location>
    </subcellularLocation>
</comment>
<dbReference type="PROSITE" id="PS50294">
    <property type="entry name" value="WD_REPEATS_REGION"/>
    <property type="match status" value="1"/>
</dbReference>
<comment type="function">
    <text evidence="7">Subunit of TORC1 and TORC2, which regulate cell growth and survival in response to nutrient and hormonal signals.</text>
</comment>
<comment type="similarity">
    <text evidence="2 7">Belongs to the WD repeat LST8 family.</text>
</comment>
<dbReference type="CDD" id="cd00200">
    <property type="entry name" value="WD40"/>
    <property type="match status" value="1"/>
</dbReference>
<gene>
    <name evidence="8" type="primary">mlst8</name>
    <name evidence="8" type="ORF">FJT64_016206</name>
</gene>
<keyword evidence="9" id="KW-1185">Reference proteome</keyword>
<keyword evidence="5 7" id="KW-0677">Repeat</keyword>
<dbReference type="FunFam" id="2.130.10.10:FF:000505">
    <property type="entry name" value="Blast:Protein LST8 homolog"/>
    <property type="match status" value="1"/>
</dbReference>
<accession>A0A6A4X4J2</accession>
<evidence type="ECO:0000256" key="1">
    <source>
        <dbReference type="ARBA" id="ARBA00004496"/>
    </source>
</evidence>
<dbReference type="InterPro" id="IPR011047">
    <property type="entry name" value="Quinoprotein_ADH-like_sf"/>
</dbReference>
<keyword evidence="4 6" id="KW-0853">WD repeat</keyword>